<feature type="compositionally biased region" description="Polar residues" evidence="1">
    <location>
        <begin position="19"/>
        <end position="29"/>
    </location>
</feature>
<organism evidence="2 3">
    <name type="scientific">Mycolicibacterium conceptionense</name>
    <dbReference type="NCBI Taxonomy" id="451644"/>
    <lineage>
        <taxon>Bacteria</taxon>
        <taxon>Bacillati</taxon>
        <taxon>Actinomycetota</taxon>
        <taxon>Actinomycetes</taxon>
        <taxon>Mycobacteriales</taxon>
        <taxon>Mycobacteriaceae</taxon>
        <taxon>Mycolicibacterium</taxon>
    </lineage>
</organism>
<dbReference type="RefSeq" id="WP_048895997.1">
    <property type="nucleotide sequence ID" value="NZ_LFOD01000012.1"/>
</dbReference>
<dbReference type="EMBL" id="LFOD01000012">
    <property type="protein sequence ID" value="KMV17643.1"/>
    <property type="molecule type" value="Genomic_DNA"/>
</dbReference>
<name>A0A0J8U7Y4_9MYCO</name>
<dbReference type="AlphaFoldDB" id="A0A0J8U7Y4"/>
<dbReference type="PATRIC" id="fig|451644.5.peg.3175"/>
<sequence length="79" mass="8859">MSADRSELARLMKAIEHTVAQSSSLPPTSRKQRRAAARTALNQARAEMRADERQQAERSQRATPPSPTGAALYRRNRQN</sequence>
<feature type="compositionally biased region" description="Basic and acidic residues" evidence="1">
    <location>
        <begin position="46"/>
        <end position="60"/>
    </location>
</feature>
<proteinExistence type="predicted"/>
<gene>
    <name evidence="2" type="ORF">ACT17_15310</name>
</gene>
<evidence type="ECO:0000313" key="2">
    <source>
        <dbReference type="EMBL" id="KMV17643.1"/>
    </source>
</evidence>
<dbReference type="Proteomes" id="UP000037594">
    <property type="component" value="Unassembled WGS sequence"/>
</dbReference>
<comment type="caution">
    <text evidence="2">The sequence shown here is derived from an EMBL/GenBank/DDBJ whole genome shotgun (WGS) entry which is preliminary data.</text>
</comment>
<evidence type="ECO:0000256" key="1">
    <source>
        <dbReference type="SAM" id="MobiDB-lite"/>
    </source>
</evidence>
<feature type="region of interest" description="Disordered" evidence="1">
    <location>
        <begin position="18"/>
        <end position="79"/>
    </location>
</feature>
<accession>A0A0J8U7Y4</accession>
<reference evidence="2 3" key="1">
    <citation type="submission" date="2015-06" db="EMBL/GenBank/DDBJ databases">
        <title>Genome sequence of Mycobacterium conceptionense strain MLE.</title>
        <authorList>
            <person name="Greninger A.L."/>
            <person name="Cunningham G."/>
            <person name="Chiu C.Y."/>
            <person name="Miller S."/>
        </authorList>
    </citation>
    <scope>NUCLEOTIDE SEQUENCE [LARGE SCALE GENOMIC DNA]</scope>
    <source>
        <strain evidence="2 3">MLE</strain>
    </source>
</reference>
<evidence type="ECO:0000313" key="3">
    <source>
        <dbReference type="Proteomes" id="UP000037594"/>
    </source>
</evidence>
<protein>
    <submittedName>
        <fullName evidence="2">Uncharacterized protein</fullName>
    </submittedName>
</protein>